<evidence type="ECO:0000313" key="2">
    <source>
        <dbReference type="EMBL" id="GJT21163.1"/>
    </source>
</evidence>
<sequence length="656" mass="74937">MEDTNAQTRFESVSKHSNDSLLARGNTLRSDEDILKLEELMTLCTTLPNRVLDLEKTKTTQHNEIAKLKRSVKKLEKKNRLRTHKLKRLYKVGLTARVESSDNEESLSKDASKQGRINAIDVDEEITLVSVQNVDEEMFDVNVLDGEEVFVAEQEVVVKDVNNVVSVAGDATTVSAATTTTAIIITVDGKGILIKLVKPMKKKDLTRFDEEAALKLQAEFDEEERLAREKAKKEKEANIALIETWDDIQAKIDVDHQLAERLQAQEQEELSIEEKATLFQQLLEKRRKHFAAKRAEEKRNKPPTKAQQRKIMCTYLKNMEGYKLKDLKLKEFDSIQEMFDRAFKRVNTFEDFRTELVEGKEKRAGTELIQENAKKQKVEDDKETTKLKQLMKIIPDEEKVDWVTVCGIGTATTASSLEAEGNTLRSDEDILKLEELMTLCTTLPNRVLDLEKTKTTQHNEIAKLKRSVKKAMKSKNRLRTHKLKRLYKVGLTARVESSDNEESLSKDASKQGRINAIDVDEEITLVNVQKFSIAGDATTVSAATTTTTTITTIDDITLAQALMEIKSTKPKEKGWDINNRQKIDADHQLAKRLQAQEQEDLSINEKATLFQQLLEKRRKNFAAKRAEEKRNKPPTKAQQRKIMCTYLKNMEGYKLK</sequence>
<evidence type="ECO:0000256" key="1">
    <source>
        <dbReference type="SAM" id="MobiDB-lite"/>
    </source>
</evidence>
<name>A0ABQ5C569_9ASTR</name>
<comment type="caution">
    <text evidence="2">The sequence shown here is derived from an EMBL/GenBank/DDBJ whole genome shotgun (WGS) entry which is preliminary data.</text>
</comment>
<evidence type="ECO:0000313" key="3">
    <source>
        <dbReference type="Proteomes" id="UP001151760"/>
    </source>
</evidence>
<accession>A0ABQ5C569</accession>
<organism evidence="2 3">
    <name type="scientific">Tanacetum coccineum</name>
    <dbReference type="NCBI Taxonomy" id="301880"/>
    <lineage>
        <taxon>Eukaryota</taxon>
        <taxon>Viridiplantae</taxon>
        <taxon>Streptophyta</taxon>
        <taxon>Embryophyta</taxon>
        <taxon>Tracheophyta</taxon>
        <taxon>Spermatophyta</taxon>
        <taxon>Magnoliopsida</taxon>
        <taxon>eudicotyledons</taxon>
        <taxon>Gunneridae</taxon>
        <taxon>Pentapetalae</taxon>
        <taxon>asterids</taxon>
        <taxon>campanulids</taxon>
        <taxon>Asterales</taxon>
        <taxon>Asteraceae</taxon>
        <taxon>Asteroideae</taxon>
        <taxon>Anthemideae</taxon>
        <taxon>Anthemidinae</taxon>
        <taxon>Tanacetum</taxon>
    </lineage>
</organism>
<feature type="compositionally biased region" description="Polar residues" evidence="1">
    <location>
        <begin position="1"/>
        <end position="11"/>
    </location>
</feature>
<dbReference type="EMBL" id="BQNB010013866">
    <property type="protein sequence ID" value="GJT21163.1"/>
    <property type="molecule type" value="Genomic_DNA"/>
</dbReference>
<reference evidence="2" key="1">
    <citation type="journal article" date="2022" name="Int. J. Mol. Sci.">
        <title>Draft Genome of Tanacetum Coccineum: Genomic Comparison of Closely Related Tanacetum-Family Plants.</title>
        <authorList>
            <person name="Yamashiro T."/>
            <person name="Shiraishi A."/>
            <person name="Nakayama K."/>
            <person name="Satake H."/>
        </authorList>
    </citation>
    <scope>NUCLEOTIDE SEQUENCE</scope>
</reference>
<dbReference type="Proteomes" id="UP001151760">
    <property type="component" value="Unassembled WGS sequence"/>
</dbReference>
<feature type="region of interest" description="Disordered" evidence="1">
    <location>
        <begin position="1"/>
        <end position="20"/>
    </location>
</feature>
<keyword evidence="3" id="KW-1185">Reference proteome</keyword>
<gene>
    <name evidence="2" type="ORF">Tco_0891100</name>
</gene>
<reference evidence="2" key="2">
    <citation type="submission" date="2022-01" db="EMBL/GenBank/DDBJ databases">
        <authorList>
            <person name="Yamashiro T."/>
            <person name="Shiraishi A."/>
            <person name="Satake H."/>
            <person name="Nakayama K."/>
        </authorList>
    </citation>
    <scope>NUCLEOTIDE SEQUENCE</scope>
</reference>
<proteinExistence type="predicted"/>
<protein>
    <submittedName>
        <fullName evidence="2">Uncharacterized protein</fullName>
    </submittedName>
</protein>